<protein>
    <submittedName>
        <fullName evidence="1">Uncharacterized protein</fullName>
    </submittedName>
</protein>
<evidence type="ECO:0000313" key="1">
    <source>
        <dbReference type="EMBL" id="OJF91821.1"/>
    </source>
</evidence>
<keyword evidence="2" id="KW-1185">Reference proteome</keyword>
<evidence type="ECO:0000313" key="2">
    <source>
        <dbReference type="Proteomes" id="UP000182661"/>
    </source>
</evidence>
<name>A0A657LRH8_9HYPH</name>
<comment type="caution">
    <text evidence="1">The sequence shown here is derived from an EMBL/GenBank/DDBJ whole genome shotgun (WGS) entry which is preliminary data.</text>
</comment>
<gene>
    <name evidence="1" type="ORF">AX760_22865</name>
</gene>
<reference evidence="1 2" key="1">
    <citation type="submission" date="2016-02" db="EMBL/GenBank/DDBJ databases">
        <title>Genome sequencing of a beta-galactosidase producing bacteria Rhizobium sp. 59.</title>
        <authorList>
            <person name="Wang D."/>
            <person name="Kot W."/>
            <person name="Qin Y."/>
            <person name="Hansen L."/>
            <person name="Naqvi K."/>
            <person name="Rensing C."/>
        </authorList>
    </citation>
    <scope>NUCLEOTIDE SEQUENCE [LARGE SCALE GENOMIC DNA]</scope>
    <source>
        <strain evidence="1 2">59</strain>
    </source>
</reference>
<proteinExistence type="predicted"/>
<dbReference type="EMBL" id="LSRP01000120">
    <property type="protein sequence ID" value="OJF91821.1"/>
    <property type="molecule type" value="Genomic_DNA"/>
</dbReference>
<dbReference type="Proteomes" id="UP000182661">
    <property type="component" value="Unassembled WGS sequence"/>
</dbReference>
<organism evidence="1 2">
    <name type="scientific">Pararhizobium antarcticum</name>
    <dbReference type="NCBI Taxonomy" id="1798805"/>
    <lineage>
        <taxon>Bacteria</taxon>
        <taxon>Pseudomonadati</taxon>
        <taxon>Pseudomonadota</taxon>
        <taxon>Alphaproteobacteria</taxon>
        <taxon>Hyphomicrobiales</taxon>
        <taxon>Rhizobiaceae</taxon>
        <taxon>Rhizobium/Agrobacterium group</taxon>
        <taxon>Pararhizobium</taxon>
    </lineage>
</organism>
<sequence length="231" mass="26771">MFKMRKCSDGLLDLRNLLIQLPDFQLPFQNYSSHAQQLLGIVNKEHEVADRTYLESKLPIAASKMAMSEENKFVFLTPFEFGTYTYLPLLSVDMDFTKPWPMISIHALHYGLHKRHDGGKESETRCFGYRYDKPAVRVGDHDYFHVQFTHGTEKGRRNRHIDDWISTKDPSIPVDATDSVQLFLSAVIAIRNGAKNRRDLFEEWRQSGIAINSLLMPMAFHRWKPPRTGQA</sequence>
<dbReference type="AlphaFoldDB" id="A0A657LRH8"/>
<accession>A0A657LRH8</accession>